<reference evidence="1" key="1">
    <citation type="journal article" date="2014" name="Int. J. Syst. Evol. Microbiol.">
        <title>Complete genome sequence of Corynebacterium casei LMG S-19264T (=DSM 44701T), isolated from a smear-ripened cheese.</title>
        <authorList>
            <consortium name="US DOE Joint Genome Institute (JGI-PGF)"/>
            <person name="Walter F."/>
            <person name="Albersmeier A."/>
            <person name="Kalinowski J."/>
            <person name="Ruckert C."/>
        </authorList>
    </citation>
    <scope>NUCLEOTIDE SEQUENCE</scope>
    <source>
        <strain evidence="1">NBRC 108769</strain>
    </source>
</reference>
<reference evidence="1" key="2">
    <citation type="submission" date="2023-01" db="EMBL/GenBank/DDBJ databases">
        <title>Draft genome sequence of Portibacter lacus strain NBRC 108769.</title>
        <authorList>
            <person name="Sun Q."/>
            <person name="Mori K."/>
        </authorList>
    </citation>
    <scope>NUCLEOTIDE SEQUENCE</scope>
    <source>
        <strain evidence="1">NBRC 108769</strain>
    </source>
</reference>
<dbReference type="Proteomes" id="UP001156666">
    <property type="component" value="Unassembled WGS sequence"/>
</dbReference>
<proteinExistence type="predicted"/>
<name>A0AA37SP38_9BACT</name>
<dbReference type="EMBL" id="BSOH01000020">
    <property type="protein sequence ID" value="GLR18308.1"/>
    <property type="molecule type" value="Genomic_DNA"/>
</dbReference>
<comment type="caution">
    <text evidence="1">The sequence shown here is derived from an EMBL/GenBank/DDBJ whole genome shotgun (WGS) entry which is preliminary data.</text>
</comment>
<sequence length="292" mass="33079">MYRFLILFSVIFLIQCSPDQKGKSNFSALEEKAKAEPTPENVGLLLKAYNTHLKDNQDDLEVYEKAYFLAKENQSPAASSYLTNLISKSDPGSKKSSDWLYELAGSLEKQNKQEAALVIYGNLIKRFPAYPKLNEIKEKLGDNTPASIIERLTQSRLENPDQFGINRNEAFKYVDACEAYALSAPEDPKSPEYLFNAAEIAKLLKTYNKALSLYDRLIEGYPDYKKTPSALFIKAFTLENELGNEEEARKAYTLFLEKYPEDNFADDAKFSLENLGKTPDEVLKAIEAKSNQ</sequence>
<dbReference type="AlphaFoldDB" id="A0AA37SP38"/>
<dbReference type="InterPro" id="IPR019734">
    <property type="entry name" value="TPR_rpt"/>
</dbReference>
<dbReference type="Pfam" id="PF13174">
    <property type="entry name" value="TPR_6"/>
    <property type="match status" value="3"/>
</dbReference>
<evidence type="ECO:0008006" key="3">
    <source>
        <dbReference type="Google" id="ProtNLM"/>
    </source>
</evidence>
<organism evidence="1 2">
    <name type="scientific">Portibacter lacus</name>
    <dbReference type="NCBI Taxonomy" id="1099794"/>
    <lineage>
        <taxon>Bacteria</taxon>
        <taxon>Pseudomonadati</taxon>
        <taxon>Bacteroidota</taxon>
        <taxon>Saprospiria</taxon>
        <taxon>Saprospirales</taxon>
        <taxon>Haliscomenobacteraceae</taxon>
        <taxon>Portibacter</taxon>
    </lineage>
</organism>
<accession>A0AA37SP38</accession>
<evidence type="ECO:0000313" key="1">
    <source>
        <dbReference type="EMBL" id="GLR18308.1"/>
    </source>
</evidence>
<evidence type="ECO:0000313" key="2">
    <source>
        <dbReference type="Proteomes" id="UP001156666"/>
    </source>
</evidence>
<gene>
    <name evidence="1" type="ORF">GCM10007940_29240</name>
</gene>
<dbReference type="InterPro" id="IPR011990">
    <property type="entry name" value="TPR-like_helical_dom_sf"/>
</dbReference>
<dbReference type="RefSeq" id="WP_235293672.1">
    <property type="nucleotide sequence ID" value="NZ_BSOH01000020.1"/>
</dbReference>
<dbReference type="SUPFAM" id="SSF48452">
    <property type="entry name" value="TPR-like"/>
    <property type="match status" value="2"/>
</dbReference>
<dbReference type="Gene3D" id="1.25.40.10">
    <property type="entry name" value="Tetratricopeptide repeat domain"/>
    <property type="match status" value="2"/>
</dbReference>
<keyword evidence="2" id="KW-1185">Reference proteome</keyword>
<protein>
    <recommendedName>
        <fullName evidence="3">Tetratricopeptide repeat protein</fullName>
    </recommendedName>
</protein>